<accession>A0A8S5TC38</accession>
<evidence type="ECO:0000313" key="1">
    <source>
        <dbReference type="EMBL" id="DAF60822.1"/>
    </source>
</evidence>
<protein>
    <submittedName>
        <fullName evidence="1">Uncharacterized protein</fullName>
    </submittedName>
</protein>
<reference evidence="1" key="1">
    <citation type="journal article" date="2021" name="Proc. Natl. Acad. Sci. U.S.A.">
        <title>A Catalog of Tens of Thousands of Viruses from Human Metagenomes Reveals Hidden Associations with Chronic Diseases.</title>
        <authorList>
            <person name="Tisza M.J."/>
            <person name="Buck C.B."/>
        </authorList>
    </citation>
    <scope>NUCLEOTIDE SEQUENCE</scope>
    <source>
        <strain evidence="1">CtNZc11</strain>
    </source>
</reference>
<dbReference type="EMBL" id="BK032797">
    <property type="protein sequence ID" value="DAF60822.1"/>
    <property type="molecule type" value="Genomic_DNA"/>
</dbReference>
<sequence>MERCVFFSIILIMLEAWYLQLPYYNLSIY</sequence>
<organism evidence="1">
    <name type="scientific">Siphoviridae sp. ctNZc11</name>
    <dbReference type="NCBI Taxonomy" id="2827858"/>
    <lineage>
        <taxon>Viruses</taxon>
        <taxon>Duplodnaviria</taxon>
        <taxon>Heunggongvirae</taxon>
        <taxon>Uroviricota</taxon>
        <taxon>Caudoviricetes</taxon>
    </lineage>
</organism>
<name>A0A8S5TC38_9CAUD</name>
<proteinExistence type="predicted"/>